<proteinExistence type="inferred from homology"/>
<feature type="region of interest" description="Disordered" evidence="2">
    <location>
        <begin position="215"/>
        <end position="237"/>
    </location>
</feature>
<evidence type="ECO:0000313" key="5">
    <source>
        <dbReference type="EMBL" id="GAA1853108.1"/>
    </source>
</evidence>
<dbReference type="CDD" id="cd06583">
    <property type="entry name" value="PGRP"/>
    <property type="match status" value="1"/>
</dbReference>
<dbReference type="Proteomes" id="UP001501094">
    <property type="component" value="Unassembled WGS sequence"/>
</dbReference>
<dbReference type="RefSeq" id="WP_344099569.1">
    <property type="nucleotide sequence ID" value="NZ_BAAANL010000001.1"/>
</dbReference>
<evidence type="ECO:0000313" key="6">
    <source>
        <dbReference type="Proteomes" id="UP001501094"/>
    </source>
</evidence>
<feature type="compositionally biased region" description="Polar residues" evidence="2">
    <location>
        <begin position="215"/>
        <end position="235"/>
    </location>
</feature>
<evidence type="ECO:0000256" key="2">
    <source>
        <dbReference type="SAM" id="MobiDB-lite"/>
    </source>
</evidence>
<evidence type="ECO:0000259" key="4">
    <source>
        <dbReference type="SMART" id="SM00701"/>
    </source>
</evidence>
<comment type="caution">
    <text evidence="5">The sequence shown here is derived from an EMBL/GenBank/DDBJ whole genome shotgun (WGS) entry which is preliminary data.</text>
</comment>
<dbReference type="SMART" id="SM00644">
    <property type="entry name" value="Ami_2"/>
    <property type="match status" value="1"/>
</dbReference>
<evidence type="ECO:0000259" key="3">
    <source>
        <dbReference type="SMART" id="SM00644"/>
    </source>
</evidence>
<comment type="similarity">
    <text evidence="1">Belongs to the N-acetylmuramoyl-L-alanine amidase 2 family.</text>
</comment>
<reference evidence="5 6" key="1">
    <citation type="journal article" date="2019" name="Int. J. Syst. Evol. Microbiol.">
        <title>The Global Catalogue of Microorganisms (GCM) 10K type strain sequencing project: providing services to taxonomists for standard genome sequencing and annotation.</title>
        <authorList>
            <consortium name="The Broad Institute Genomics Platform"/>
            <consortium name="The Broad Institute Genome Sequencing Center for Infectious Disease"/>
            <person name="Wu L."/>
            <person name="Ma J."/>
        </authorList>
    </citation>
    <scope>NUCLEOTIDE SEQUENCE [LARGE SCALE GENOMIC DNA]</scope>
    <source>
        <strain evidence="5 6">JCM 14326</strain>
    </source>
</reference>
<evidence type="ECO:0000256" key="1">
    <source>
        <dbReference type="ARBA" id="ARBA00007553"/>
    </source>
</evidence>
<dbReference type="PANTHER" id="PTHR11022">
    <property type="entry name" value="PEPTIDOGLYCAN RECOGNITION PROTEIN"/>
    <property type="match status" value="1"/>
</dbReference>
<accession>A0ABN2N595</accession>
<dbReference type="Gene3D" id="3.40.80.10">
    <property type="entry name" value="Peptidoglycan recognition protein-like"/>
    <property type="match status" value="1"/>
</dbReference>
<sequence length="656" mass="69842">MARHAKQAGSSVRGVVGKAIGLGIAPVLALGAFGPAAAMTTADRASEANTPDTTGSALADAGTTDAQVDTIVLADAPAAETEQVADVTQAAPERAGEASQVEDGVVELDTKDKKGRLAGTVEAPAGFQTVGASWPSEIDSRVPELQVRTRAEGGGWSRWSHLEKQTDGTDEASAVRTSTPVYVGESDAVQIATVDPAQEIPRDVELRLVSSEQVTTAAATTSGPVAAETTSSDTGGPTIITRAEWGAAPQCELPPDYDGATWRPAPDGLKAAAVHHTVNPNDYDTVAEAMQLIRNDQAFHQDGNNWCDIGYNFLVDKWGNVYEGAAGSIDSAIIGAHAGGFNTSTVGIAMLGTYSTVTPSSAQQSGVAKIAAWRLSAFGVVPTGTTTLTSAGSNSKYAAGTEVELNRIFGHRDTHDTECPGNLGYPVLGNIRTRAAAYYDEYTVTAEEQRAANIVQAIFKDNTGAVATAAQIGTWQDRVEANGAGPLATWTETSEKFRKRQITLAYRAVLHRDPTSTERAAQLDAIVDGRLTVDQVRLSLLWSTSYRYSFSGMDAYVKAVYQNLTNTTPTASQVSTIKSWFDADGRRKTVQRLWNSEAAENHRVTEAYELYLGRTPTASAVTRWREKLKSSWLSDKALRYGLMTTASYADRADARY</sequence>
<dbReference type="Pfam" id="PF01510">
    <property type="entry name" value="Amidase_2"/>
    <property type="match status" value="1"/>
</dbReference>
<dbReference type="InterPro" id="IPR006619">
    <property type="entry name" value="PGRP_domain_met/bac"/>
</dbReference>
<feature type="domain" description="Peptidoglycan recognition protein family" evidence="4">
    <location>
        <begin position="237"/>
        <end position="393"/>
    </location>
</feature>
<dbReference type="EMBL" id="BAAANL010000001">
    <property type="protein sequence ID" value="GAA1853108.1"/>
    <property type="molecule type" value="Genomic_DNA"/>
</dbReference>
<feature type="domain" description="N-acetylmuramoyl-L-alanine amidase" evidence="3">
    <location>
        <begin position="257"/>
        <end position="421"/>
    </location>
</feature>
<protein>
    <recommendedName>
        <fullName evidence="7">N-acetylmuramoyl-L-alanine amidase</fullName>
    </recommendedName>
</protein>
<dbReference type="SMART" id="SM00701">
    <property type="entry name" value="PGRP"/>
    <property type="match status" value="1"/>
</dbReference>
<evidence type="ECO:0008006" key="7">
    <source>
        <dbReference type="Google" id="ProtNLM"/>
    </source>
</evidence>
<dbReference type="PANTHER" id="PTHR11022:SF41">
    <property type="entry name" value="PEPTIDOGLYCAN-RECOGNITION PROTEIN LC-RELATED"/>
    <property type="match status" value="1"/>
</dbReference>
<keyword evidence="6" id="KW-1185">Reference proteome</keyword>
<dbReference type="InterPro" id="IPR002502">
    <property type="entry name" value="Amidase_domain"/>
</dbReference>
<dbReference type="InterPro" id="IPR036505">
    <property type="entry name" value="Amidase/PGRP_sf"/>
</dbReference>
<dbReference type="SUPFAM" id="SSF55846">
    <property type="entry name" value="N-acetylmuramoyl-L-alanine amidase-like"/>
    <property type="match status" value="1"/>
</dbReference>
<dbReference type="InterPro" id="IPR015510">
    <property type="entry name" value="PGRP"/>
</dbReference>
<organism evidence="5 6">
    <name type="scientific">Myceligenerans crystallogenes</name>
    <dbReference type="NCBI Taxonomy" id="316335"/>
    <lineage>
        <taxon>Bacteria</taxon>
        <taxon>Bacillati</taxon>
        <taxon>Actinomycetota</taxon>
        <taxon>Actinomycetes</taxon>
        <taxon>Micrococcales</taxon>
        <taxon>Promicromonosporaceae</taxon>
        <taxon>Myceligenerans</taxon>
    </lineage>
</organism>
<name>A0ABN2N595_9MICO</name>
<gene>
    <name evidence="5" type="ORF">GCM10009751_07180</name>
</gene>